<evidence type="ECO:0000256" key="10">
    <source>
        <dbReference type="ARBA" id="ARBA00023004"/>
    </source>
</evidence>
<accession>A0A167DWU7</accession>
<evidence type="ECO:0000256" key="13">
    <source>
        <dbReference type="PIRSR" id="PIRSR603816-1"/>
    </source>
</evidence>
<feature type="transmembrane region" description="Helical" evidence="14">
    <location>
        <begin position="53"/>
        <end position="75"/>
    </location>
</feature>
<feature type="binding site" description="axial binding residue" evidence="13">
    <location>
        <position position="54"/>
    </location>
    <ligand>
        <name>heme b</name>
        <dbReference type="ChEBI" id="CHEBI:60344"/>
        <label>1</label>
    </ligand>
    <ligandPart>
        <name>Fe</name>
        <dbReference type="ChEBI" id="CHEBI:18248"/>
    </ligandPart>
</feature>
<keyword evidence="4 13" id="KW-0349">Heme</keyword>
<dbReference type="RefSeq" id="WP_068658608.1">
    <property type="nucleotide sequence ID" value="NZ_CP017770.1"/>
</dbReference>
<feature type="transmembrane region" description="Helical" evidence="14">
    <location>
        <begin position="121"/>
        <end position="146"/>
    </location>
</feature>
<dbReference type="GO" id="GO:0009325">
    <property type="term" value="C:nitrate reductase complex"/>
    <property type="evidence" value="ECO:0007669"/>
    <property type="project" value="InterPro"/>
</dbReference>
<dbReference type="KEGG" id="pcx:LPB68_01285"/>
<evidence type="ECO:0000256" key="5">
    <source>
        <dbReference type="ARBA" id="ARBA00022692"/>
    </source>
</evidence>
<evidence type="ECO:0000256" key="7">
    <source>
        <dbReference type="ARBA" id="ARBA00022982"/>
    </source>
</evidence>
<sequence>MADIFWWVIFPYITLAIMIVGLLYQFAFRQMTWTAPSTEIFEKKWLRIGSRMFHWGIIFAFGGHVMGVLIPRGVYEALGVSDELYHLFAIIGGGIAGLMVVAGLIFLLIRRITNNRVRMHANFGDYFAVIMLLIIAGMGTYMTLIYNTTVTSYEYRTTIGPWFRSLFIFQPEYQLMSDVPLLFQIHIIVAFLLFASIPFTMLVHMFSFPARYPARAPLQYRSRSRYKKRT</sequence>
<dbReference type="InterPro" id="IPR051936">
    <property type="entry name" value="Heme-iron_electron_transfer"/>
</dbReference>
<keyword evidence="11" id="KW-0534">Nitrate assimilation</keyword>
<evidence type="ECO:0000256" key="11">
    <source>
        <dbReference type="ARBA" id="ARBA00023063"/>
    </source>
</evidence>
<keyword evidence="7" id="KW-0249">Electron transport</keyword>
<dbReference type="GO" id="GO:0020037">
    <property type="term" value="F:heme binding"/>
    <property type="evidence" value="ECO:0007669"/>
    <property type="project" value="TreeGrafter"/>
</dbReference>
<keyword evidence="8 14" id="KW-1133">Transmembrane helix</keyword>
<dbReference type="STRING" id="1763538.LPB68_01285"/>
<feature type="domain" description="NarG-like" evidence="15">
    <location>
        <begin position="4"/>
        <end position="223"/>
    </location>
</feature>
<keyword evidence="12 14" id="KW-0472">Membrane</keyword>
<keyword evidence="17" id="KW-1185">Reference proteome</keyword>
<evidence type="ECO:0000256" key="12">
    <source>
        <dbReference type="ARBA" id="ARBA00023136"/>
    </source>
</evidence>
<feature type="transmembrane region" description="Helical" evidence="14">
    <location>
        <begin position="6"/>
        <end position="24"/>
    </location>
</feature>
<evidence type="ECO:0000256" key="4">
    <source>
        <dbReference type="ARBA" id="ARBA00022617"/>
    </source>
</evidence>
<keyword evidence="10 13" id="KW-0408">Iron</keyword>
<feature type="binding site" description="axial binding residue" evidence="13">
    <location>
        <position position="204"/>
    </location>
    <ligand>
        <name>heme b</name>
        <dbReference type="ChEBI" id="CHEBI:60344"/>
        <label>1</label>
    </ligand>
    <ligandPart>
        <name>Fe</name>
        <dbReference type="ChEBI" id="CHEBI:18248"/>
    </ligandPart>
</feature>
<evidence type="ECO:0000256" key="3">
    <source>
        <dbReference type="ARBA" id="ARBA00022475"/>
    </source>
</evidence>
<protein>
    <submittedName>
        <fullName evidence="16">Nitrate reductase</fullName>
    </submittedName>
</protein>
<dbReference type="Pfam" id="PF02665">
    <property type="entry name" value="Nitrate_red_gam"/>
    <property type="match status" value="1"/>
</dbReference>
<keyword evidence="5 14" id="KW-0812">Transmembrane</keyword>
<dbReference type="PANTHER" id="PTHR30598">
    <property type="entry name" value="NITRATE REDUCTASE PRIVATE CHAPERONE, REDOX ENZYME MATURATION PROTEIN REMP FAMILY"/>
    <property type="match status" value="1"/>
</dbReference>
<dbReference type="GO" id="GO:0042128">
    <property type="term" value="P:nitrate assimilation"/>
    <property type="evidence" value="ECO:0007669"/>
    <property type="project" value="UniProtKB-KW"/>
</dbReference>
<evidence type="ECO:0000256" key="2">
    <source>
        <dbReference type="ARBA" id="ARBA00022448"/>
    </source>
</evidence>
<dbReference type="AlphaFoldDB" id="A0A167DWU7"/>
<dbReference type="OrthoDB" id="9788113at2"/>
<dbReference type="EMBL" id="LSFN01000014">
    <property type="protein sequence ID" value="OAB74870.1"/>
    <property type="molecule type" value="Genomic_DNA"/>
</dbReference>
<dbReference type="InterPro" id="IPR003816">
    <property type="entry name" value="Nitrate_red_gam"/>
</dbReference>
<evidence type="ECO:0000313" key="17">
    <source>
        <dbReference type="Proteomes" id="UP000077134"/>
    </source>
</evidence>
<dbReference type="GO" id="GO:0005886">
    <property type="term" value="C:plasma membrane"/>
    <property type="evidence" value="ECO:0007669"/>
    <property type="project" value="UniProtKB-SubCell"/>
</dbReference>
<evidence type="ECO:0000256" key="6">
    <source>
        <dbReference type="ARBA" id="ARBA00022723"/>
    </source>
</evidence>
<dbReference type="GO" id="GO:0008940">
    <property type="term" value="F:nitrate reductase activity"/>
    <property type="evidence" value="ECO:0007669"/>
    <property type="project" value="InterPro"/>
</dbReference>
<evidence type="ECO:0000313" key="16">
    <source>
        <dbReference type="EMBL" id="OAB74870.1"/>
    </source>
</evidence>
<keyword evidence="9" id="KW-0560">Oxidoreductase</keyword>
<dbReference type="InterPro" id="IPR023234">
    <property type="entry name" value="NarG-like_domain"/>
</dbReference>
<dbReference type="InterPro" id="IPR036197">
    <property type="entry name" value="NarG-like_sf"/>
</dbReference>
<keyword evidence="3" id="KW-1003">Cell membrane</keyword>
<feature type="transmembrane region" description="Helical" evidence="14">
    <location>
        <begin position="181"/>
        <end position="203"/>
    </location>
</feature>
<gene>
    <name evidence="16" type="ORF">PNBC_12670</name>
</gene>
<feature type="binding site" description="axial binding residue" evidence="13">
    <location>
        <position position="64"/>
    </location>
    <ligand>
        <name>heme b</name>
        <dbReference type="ChEBI" id="CHEBI:60344"/>
        <label>1</label>
    </ligand>
    <ligandPart>
        <name>Fe</name>
        <dbReference type="ChEBI" id="CHEBI:18248"/>
    </ligandPart>
</feature>
<organism evidence="16 17">
    <name type="scientific">Paenibacillus crassostreae</name>
    <dbReference type="NCBI Taxonomy" id="1763538"/>
    <lineage>
        <taxon>Bacteria</taxon>
        <taxon>Bacillati</taxon>
        <taxon>Bacillota</taxon>
        <taxon>Bacilli</taxon>
        <taxon>Bacillales</taxon>
        <taxon>Paenibacillaceae</taxon>
        <taxon>Paenibacillus</taxon>
    </lineage>
</organism>
<feature type="transmembrane region" description="Helical" evidence="14">
    <location>
        <begin position="87"/>
        <end position="109"/>
    </location>
</feature>
<keyword evidence="6" id="KW-0479">Metal-binding</keyword>
<dbReference type="PANTHER" id="PTHR30598:SF3">
    <property type="entry name" value="RESPIRATORY NITRATE REDUCTASE 1 GAMMA CHAIN"/>
    <property type="match status" value="1"/>
</dbReference>
<dbReference type="FunFam" id="1.20.950.20:FF:000001">
    <property type="entry name" value="Respiratory nitrate reductase subunit gamma"/>
    <property type="match status" value="1"/>
</dbReference>
<dbReference type="GO" id="GO:0009055">
    <property type="term" value="F:electron transfer activity"/>
    <property type="evidence" value="ECO:0007669"/>
    <property type="project" value="TreeGrafter"/>
</dbReference>
<dbReference type="Gene3D" id="1.20.950.20">
    <property type="entry name" value="Transmembrane di-heme cytochromes, Chain C"/>
    <property type="match status" value="1"/>
</dbReference>
<dbReference type="GO" id="GO:0019645">
    <property type="term" value="P:anaerobic electron transport chain"/>
    <property type="evidence" value="ECO:0007669"/>
    <property type="project" value="TreeGrafter"/>
</dbReference>
<feature type="binding site" description="axial binding residue" evidence="13">
    <location>
        <position position="186"/>
    </location>
    <ligand>
        <name>heme b</name>
        <dbReference type="ChEBI" id="CHEBI:60344"/>
        <label>1</label>
    </ligand>
    <ligandPart>
        <name>Fe</name>
        <dbReference type="ChEBI" id="CHEBI:18248"/>
    </ligandPart>
</feature>
<dbReference type="SUPFAM" id="SSF103501">
    <property type="entry name" value="Respiratory nitrate reductase 1 gamma chain"/>
    <property type="match status" value="1"/>
</dbReference>
<keyword evidence="2" id="KW-0813">Transport</keyword>
<dbReference type="GO" id="GO:0046872">
    <property type="term" value="F:metal ion binding"/>
    <property type="evidence" value="ECO:0007669"/>
    <property type="project" value="UniProtKB-KW"/>
</dbReference>
<evidence type="ECO:0000256" key="8">
    <source>
        <dbReference type="ARBA" id="ARBA00022989"/>
    </source>
</evidence>
<name>A0A167DWU7_9BACL</name>
<dbReference type="NCBIfam" id="TIGR00351">
    <property type="entry name" value="narI"/>
    <property type="match status" value="1"/>
</dbReference>
<proteinExistence type="predicted"/>
<reference evidence="16 17" key="1">
    <citation type="submission" date="2016-02" db="EMBL/GenBank/DDBJ databases">
        <title>Paenibacillus sp. LPB0068, isolated from Crassostrea gigas.</title>
        <authorList>
            <person name="Shin S.-K."/>
            <person name="Yi H."/>
        </authorList>
    </citation>
    <scope>NUCLEOTIDE SEQUENCE [LARGE SCALE GENOMIC DNA]</scope>
    <source>
        <strain evidence="16 17">LPB0068</strain>
    </source>
</reference>
<dbReference type="Proteomes" id="UP000077134">
    <property type="component" value="Unassembled WGS sequence"/>
</dbReference>
<comment type="subcellular location">
    <subcellularLocation>
        <location evidence="1">Cell membrane</location>
        <topology evidence="1">Multi-pass membrane protein</topology>
    </subcellularLocation>
</comment>
<evidence type="ECO:0000256" key="1">
    <source>
        <dbReference type="ARBA" id="ARBA00004651"/>
    </source>
</evidence>
<comment type="caution">
    <text evidence="16">The sequence shown here is derived from an EMBL/GenBank/DDBJ whole genome shotgun (WGS) entry which is preliminary data.</text>
</comment>
<evidence type="ECO:0000259" key="15">
    <source>
        <dbReference type="Pfam" id="PF02665"/>
    </source>
</evidence>
<evidence type="ECO:0000256" key="9">
    <source>
        <dbReference type="ARBA" id="ARBA00023002"/>
    </source>
</evidence>
<evidence type="ECO:0000256" key="14">
    <source>
        <dbReference type="SAM" id="Phobius"/>
    </source>
</evidence>